<evidence type="ECO:0000313" key="3">
    <source>
        <dbReference type="Proteomes" id="UP001285441"/>
    </source>
</evidence>
<accession>A0AAE0P6C4</accession>
<dbReference type="EMBL" id="JAULSW010000001">
    <property type="protein sequence ID" value="KAK3394082.1"/>
    <property type="molecule type" value="Genomic_DNA"/>
</dbReference>
<dbReference type="AlphaFoldDB" id="A0AAE0P6C4"/>
<name>A0AAE0P6C4_9PEZI</name>
<keyword evidence="1" id="KW-0812">Transmembrane</keyword>
<reference evidence="2" key="2">
    <citation type="submission" date="2023-06" db="EMBL/GenBank/DDBJ databases">
        <authorList>
            <consortium name="Lawrence Berkeley National Laboratory"/>
            <person name="Haridas S."/>
            <person name="Hensen N."/>
            <person name="Bonometti L."/>
            <person name="Westerberg I."/>
            <person name="Brannstrom I.O."/>
            <person name="Guillou S."/>
            <person name="Cros-Aarteil S."/>
            <person name="Calhoun S."/>
            <person name="Kuo A."/>
            <person name="Mondo S."/>
            <person name="Pangilinan J."/>
            <person name="Riley R."/>
            <person name="LaButti K."/>
            <person name="Andreopoulos B."/>
            <person name="Lipzen A."/>
            <person name="Chen C."/>
            <person name="Yanf M."/>
            <person name="Daum C."/>
            <person name="Ng V."/>
            <person name="Clum A."/>
            <person name="Steindorff A."/>
            <person name="Ohm R."/>
            <person name="Martin F."/>
            <person name="Silar P."/>
            <person name="Natvig D."/>
            <person name="Lalanne C."/>
            <person name="Gautier V."/>
            <person name="Ament-velasquez S.L."/>
            <person name="Kruys A."/>
            <person name="Hutchinson M.I."/>
            <person name="Powell A.J."/>
            <person name="Barry K."/>
            <person name="Miller A.N."/>
            <person name="Grigoriev I.V."/>
            <person name="Debuchy R."/>
            <person name="Gladieux P."/>
            <person name="Thoren M.H."/>
            <person name="Johannesson H."/>
        </authorList>
    </citation>
    <scope>NUCLEOTIDE SEQUENCE</scope>
    <source>
        <strain evidence="2">CBS 232.78</strain>
    </source>
</reference>
<reference evidence="2" key="1">
    <citation type="journal article" date="2023" name="Mol. Phylogenet. Evol.">
        <title>Genome-scale phylogeny and comparative genomics of the fungal order Sordariales.</title>
        <authorList>
            <person name="Hensen N."/>
            <person name="Bonometti L."/>
            <person name="Westerberg I."/>
            <person name="Brannstrom I.O."/>
            <person name="Guillou S."/>
            <person name="Cros-Aarteil S."/>
            <person name="Calhoun S."/>
            <person name="Haridas S."/>
            <person name="Kuo A."/>
            <person name="Mondo S."/>
            <person name="Pangilinan J."/>
            <person name="Riley R."/>
            <person name="LaButti K."/>
            <person name="Andreopoulos B."/>
            <person name="Lipzen A."/>
            <person name="Chen C."/>
            <person name="Yan M."/>
            <person name="Daum C."/>
            <person name="Ng V."/>
            <person name="Clum A."/>
            <person name="Steindorff A."/>
            <person name="Ohm R.A."/>
            <person name="Martin F."/>
            <person name="Silar P."/>
            <person name="Natvig D.O."/>
            <person name="Lalanne C."/>
            <person name="Gautier V."/>
            <person name="Ament-Velasquez S.L."/>
            <person name="Kruys A."/>
            <person name="Hutchinson M.I."/>
            <person name="Powell A.J."/>
            <person name="Barry K."/>
            <person name="Miller A.N."/>
            <person name="Grigoriev I.V."/>
            <person name="Debuchy R."/>
            <person name="Gladieux P."/>
            <person name="Hiltunen Thoren M."/>
            <person name="Johannesson H."/>
        </authorList>
    </citation>
    <scope>NUCLEOTIDE SEQUENCE</scope>
    <source>
        <strain evidence="2">CBS 232.78</strain>
    </source>
</reference>
<feature type="transmembrane region" description="Helical" evidence="1">
    <location>
        <begin position="35"/>
        <end position="65"/>
    </location>
</feature>
<keyword evidence="1" id="KW-1133">Transmembrane helix</keyword>
<organism evidence="2 3">
    <name type="scientific">Podospora didyma</name>
    <dbReference type="NCBI Taxonomy" id="330526"/>
    <lineage>
        <taxon>Eukaryota</taxon>
        <taxon>Fungi</taxon>
        <taxon>Dikarya</taxon>
        <taxon>Ascomycota</taxon>
        <taxon>Pezizomycotina</taxon>
        <taxon>Sordariomycetes</taxon>
        <taxon>Sordariomycetidae</taxon>
        <taxon>Sordariales</taxon>
        <taxon>Podosporaceae</taxon>
        <taxon>Podospora</taxon>
    </lineage>
</organism>
<feature type="transmembrane region" description="Helical" evidence="1">
    <location>
        <begin position="7"/>
        <end position="29"/>
    </location>
</feature>
<dbReference type="Proteomes" id="UP001285441">
    <property type="component" value="Unassembled WGS sequence"/>
</dbReference>
<keyword evidence="1" id="KW-0472">Membrane</keyword>
<comment type="caution">
    <text evidence="2">The sequence shown here is derived from an EMBL/GenBank/DDBJ whole genome shotgun (WGS) entry which is preliminary data.</text>
</comment>
<gene>
    <name evidence="2" type="ORF">B0H63DRAFT_35184</name>
</gene>
<evidence type="ECO:0000313" key="2">
    <source>
        <dbReference type="EMBL" id="KAK3394082.1"/>
    </source>
</evidence>
<keyword evidence="3" id="KW-1185">Reference proteome</keyword>
<proteinExistence type="predicted"/>
<protein>
    <submittedName>
        <fullName evidence="2">Uncharacterized protein</fullName>
    </submittedName>
</protein>
<evidence type="ECO:0000256" key="1">
    <source>
        <dbReference type="SAM" id="Phobius"/>
    </source>
</evidence>
<sequence>MDDGVGIWALFPWLGTYVLGLFDGLFFFFSFFPFFLFSFFSFFLFSFFSFFLLFSFSLFLFLFFLESFYLLCTRAASCPSFGFSFGVLWGGGCLRGRLGGERDKGYMCVIRIYGSWKINGRRIT</sequence>